<evidence type="ECO:0000313" key="2">
    <source>
        <dbReference type="EnsemblPlants" id="PNT71404"/>
    </source>
</evidence>
<gene>
    <name evidence="1" type="ORF">BRADI_2g27093v3</name>
</gene>
<name>A0A2K2DAU1_BRADI</name>
<dbReference type="InParanoid" id="A0A2K2DAU1"/>
<keyword evidence="3" id="KW-1185">Reference proteome</keyword>
<dbReference type="Proteomes" id="UP000008810">
    <property type="component" value="Chromosome 2"/>
</dbReference>
<dbReference type="Gramene" id="PNT71404">
    <property type="protein sequence ID" value="PNT71404"/>
    <property type="gene ID" value="BRADI_2g27093v3"/>
</dbReference>
<reference evidence="2" key="3">
    <citation type="submission" date="2018-08" db="UniProtKB">
        <authorList>
            <consortium name="EnsemblPlants"/>
        </authorList>
    </citation>
    <scope>IDENTIFICATION</scope>
    <source>
        <strain evidence="2">cv. Bd21</strain>
    </source>
</reference>
<accession>A0A2K2DAU1</accession>
<reference evidence="1" key="2">
    <citation type="submission" date="2017-06" db="EMBL/GenBank/DDBJ databases">
        <title>WGS assembly of Brachypodium distachyon.</title>
        <authorList>
            <consortium name="The International Brachypodium Initiative"/>
            <person name="Lucas S."/>
            <person name="Harmon-Smith M."/>
            <person name="Lail K."/>
            <person name="Tice H."/>
            <person name="Grimwood J."/>
            <person name="Bruce D."/>
            <person name="Barry K."/>
            <person name="Shu S."/>
            <person name="Lindquist E."/>
            <person name="Wang M."/>
            <person name="Pitluck S."/>
            <person name="Vogel J.P."/>
            <person name="Garvin D.F."/>
            <person name="Mockler T.C."/>
            <person name="Schmutz J."/>
            <person name="Rokhsar D."/>
            <person name="Bevan M.W."/>
        </authorList>
    </citation>
    <scope>NUCLEOTIDE SEQUENCE</scope>
    <source>
        <strain evidence="1">Bd21</strain>
    </source>
</reference>
<organism evidence="1">
    <name type="scientific">Brachypodium distachyon</name>
    <name type="common">Purple false brome</name>
    <name type="synonym">Trachynia distachya</name>
    <dbReference type="NCBI Taxonomy" id="15368"/>
    <lineage>
        <taxon>Eukaryota</taxon>
        <taxon>Viridiplantae</taxon>
        <taxon>Streptophyta</taxon>
        <taxon>Embryophyta</taxon>
        <taxon>Tracheophyta</taxon>
        <taxon>Spermatophyta</taxon>
        <taxon>Magnoliopsida</taxon>
        <taxon>Liliopsida</taxon>
        <taxon>Poales</taxon>
        <taxon>Poaceae</taxon>
        <taxon>BOP clade</taxon>
        <taxon>Pooideae</taxon>
        <taxon>Stipodae</taxon>
        <taxon>Brachypodieae</taxon>
        <taxon>Brachypodium</taxon>
    </lineage>
</organism>
<proteinExistence type="predicted"/>
<dbReference type="EnsemblPlants" id="PNT71404">
    <property type="protein sequence ID" value="PNT71404"/>
    <property type="gene ID" value="BRADI_2g27093v3"/>
</dbReference>
<evidence type="ECO:0000313" key="1">
    <source>
        <dbReference type="EMBL" id="PNT71404.1"/>
    </source>
</evidence>
<reference evidence="1 2" key="1">
    <citation type="journal article" date="2010" name="Nature">
        <title>Genome sequencing and analysis of the model grass Brachypodium distachyon.</title>
        <authorList>
            <consortium name="International Brachypodium Initiative"/>
        </authorList>
    </citation>
    <scope>NUCLEOTIDE SEQUENCE [LARGE SCALE GENOMIC DNA]</scope>
    <source>
        <strain evidence="1 2">Bd21</strain>
    </source>
</reference>
<protein>
    <submittedName>
        <fullName evidence="1 2">Uncharacterized protein</fullName>
    </submittedName>
</protein>
<evidence type="ECO:0000313" key="3">
    <source>
        <dbReference type="Proteomes" id="UP000008810"/>
    </source>
</evidence>
<dbReference type="AlphaFoldDB" id="A0A2K2DAU1"/>
<dbReference type="EMBL" id="CM000881">
    <property type="protein sequence ID" value="PNT71404.1"/>
    <property type="molecule type" value="Genomic_DNA"/>
</dbReference>
<sequence length="72" mass="7456">MGCPPDVKTTNPCARPGLFLLPESSLLLLHTARPTMRPCRSPFSASSGGTAAVFRSSPKWAEILGAIEGGSG</sequence>